<evidence type="ECO:0000313" key="3">
    <source>
        <dbReference type="Proteomes" id="UP000789524"/>
    </source>
</evidence>
<evidence type="ECO:0000256" key="1">
    <source>
        <dbReference type="SAM" id="MobiDB-lite"/>
    </source>
</evidence>
<feature type="region of interest" description="Disordered" evidence="1">
    <location>
        <begin position="188"/>
        <end position="219"/>
    </location>
</feature>
<dbReference type="OrthoDB" id="7462710at2759"/>
<dbReference type="EMBL" id="CAKASE010000080">
    <property type="protein sequence ID" value="CAG9581396.1"/>
    <property type="molecule type" value="Genomic_DNA"/>
</dbReference>
<name>A0A8J2R8T1_9NEOP</name>
<dbReference type="AlphaFoldDB" id="A0A8J2R8T1"/>
<keyword evidence="3" id="KW-1185">Reference proteome</keyword>
<reference evidence="2" key="1">
    <citation type="submission" date="2021-09" db="EMBL/GenBank/DDBJ databases">
        <authorList>
            <person name="Martin H S."/>
        </authorList>
    </citation>
    <scope>NUCLEOTIDE SEQUENCE</scope>
</reference>
<evidence type="ECO:0000313" key="2">
    <source>
        <dbReference type="EMBL" id="CAG9581396.1"/>
    </source>
</evidence>
<gene>
    <name evidence="2" type="ORF">DCHRY22_LOCUS14012</name>
</gene>
<feature type="compositionally biased region" description="Pro residues" evidence="1">
    <location>
        <begin position="188"/>
        <end position="202"/>
    </location>
</feature>
<comment type="caution">
    <text evidence="2">The sequence shown here is derived from an EMBL/GenBank/DDBJ whole genome shotgun (WGS) entry which is preliminary data.</text>
</comment>
<proteinExistence type="predicted"/>
<protein>
    <submittedName>
        <fullName evidence="2">(African queen) hypothetical protein</fullName>
    </submittedName>
</protein>
<sequence length="219" mass="23297">MLNDYLKQANIAGAFASAGAESHIGDQGNFVPLSGSNANLNSGCNACKSNLNSGAVAGATAAAKAHSNANSWANGKSLSSGTAAAYATAGASVKGGGVVAYNVHRELPYNTGPYYDPYTVEVNPNFENIFGRMQLAPEYGVPGVQQHYGPPAQFQPEYYQGQYQQQFLPAFGRDVAFTDDAVIITPPQVPIVPQPIPQPEPQPGYHYRRPQNRLELPPK</sequence>
<dbReference type="Proteomes" id="UP000789524">
    <property type="component" value="Unassembled WGS sequence"/>
</dbReference>
<organism evidence="2 3">
    <name type="scientific">Danaus chrysippus</name>
    <name type="common">African queen</name>
    <dbReference type="NCBI Taxonomy" id="151541"/>
    <lineage>
        <taxon>Eukaryota</taxon>
        <taxon>Metazoa</taxon>
        <taxon>Ecdysozoa</taxon>
        <taxon>Arthropoda</taxon>
        <taxon>Hexapoda</taxon>
        <taxon>Insecta</taxon>
        <taxon>Pterygota</taxon>
        <taxon>Neoptera</taxon>
        <taxon>Endopterygota</taxon>
        <taxon>Lepidoptera</taxon>
        <taxon>Glossata</taxon>
        <taxon>Ditrysia</taxon>
        <taxon>Papilionoidea</taxon>
        <taxon>Nymphalidae</taxon>
        <taxon>Danainae</taxon>
        <taxon>Danaini</taxon>
        <taxon>Danaina</taxon>
        <taxon>Danaus</taxon>
        <taxon>Anosia</taxon>
    </lineage>
</organism>
<accession>A0A8J2R8T1</accession>